<keyword evidence="2" id="KW-0489">Methyltransferase</keyword>
<reference evidence="2 3" key="1">
    <citation type="submission" date="2020-12" db="EMBL/GenBank/DDBJ databases">
        <title>HMF7856_wgs.fasta genome submission.</title>
        <authorList>
            <person name="Kang H."/>
            <person name="Kim H."/>
            <person name="Joh K."/>
        </authorList>
    </citation>
    <scope>NUCLEOTIDE SEQUENCE [LARGE SCALE GENOMIC DNA]</scope>
    <source>
        <strain evidence="2 3">HMF7856</strain>
    </source>
</reference>
<accession>A0A6I4IMY5</accession>
<evidence type="ECO:0000313" key="2">
    <source>
        <dbReference type="EMBL" id="QQL51532.1"/>
    </source>
</evidence>
<proteinExistence type="predicted"/>
<dbReference type="KEGG" id="mgik:GO620_007355"/>
<evidence type="ECO:0000313" key="3">
    <source>
        <dbReference type="Proteomes" id="UP000429232"/>
    </source>
</evidence>
<gene>
    <name evidence="2" type="ORF">GO620_007355</name>
</gene>
<dbReference type="Proteomes" id="UP000429232">
    <property type="component" value="Chromosome"/>
</dbReference>
<organism evidence="2 3">
    <name type="scientific">Mucilaginibacter ginkgonis</name>
    <dbReference type="NCBI Taxonomy" id="2682091"/>
    <lineage>
        <taxon>Bacteria</taxon>
        <taxon>Pseudomonadati</taxon>
        <taxon>Bacteroidota</taxon>
        <taxon>Sphingobacteriia</taxon>
        <taxon>Sphingobacteriales</taxon>
        <taxon>Sphingobacteriaceae</taxon>
        <taxon>Mucilaginibacter</taxon>
    </lineage>
</organism>
<name>A0A6I4IMY5_9SPHI</name>
<dbReference type="Gene3D" id="3.40.50.150">
    <property type="entry name" value="Vaccinia Virus protein VP39"/>
    <property type="match status" value="1"/>
</dbReference>
<dbReference type="GO" id="GO:0008168">
    <property type="term" value="F:methyltransferase activity"/>
    <property type="evidence" value="ECO:0007669"/>
    <property type="project" value="UniProtKB-KW"/>
</dbReference>
<dbReference type="AlphaFoldDB" id="A0A6I4IMY5"/>
<keyword evidence="2" id="KW-0808">Transferase</keyword>
<keyword evidence="3" id="KW-1185">Reference proteome</keyword>
<dbReference type="Pfam" id="PF13847">
    <property type="entry name" value="Methyltransf_31"/>
    <property type="match status" value="1"/>
</dbReference>
<sequence length="241" mass="27225">MYIAKSLILFSLSFVLSEPRQAEDRLVQKDSVYTYYKGSADGVGKFYMGREIAQVMGFSGAEWLERDTRQQEENVRLAIQNLPISAKSVIADIGAGTGYYTFRIAPKIPHGKVYAVELQNEAINFLTKKAKEINASNVDVIKGTAISPNLPDNSTDLAIMVDVYHELAYPHEYLQALRRALKPNGKILLLEYRGEDPNVPIKTLHKTTVAQVNKEMAANNFKLITDKEFLPIQHFLVYQKR</sequence>
<dbReference type="PANTHER" id="PTHR43861">
    <property type="entry name" value="TRANS-ACONITATE 2-METHYLTRANSFERASE-RELATED"/>
    <property type="match status" value="1"/>
</dbReference>
<dbReference type="InterPro" id="IPR025714">
    <property type="entry name" value="Methyltranfer_dom"/>
</dbReference>
<evidence type="ECO:0000259" key="1">
    <source>
        <dbReference type="Pfam" id="PF13847"/>
    </source>
</evidence>
<protein>
    <submittedName>
        <fullName evidence="2">Class I SAM-dependent methyltransferase</fullName>
    </submittedName>
</protein>
<dbReference type="GO" id="GO:0032259">
    <property type="term" value="P:methylation"/>
    <property type="evidence" value="ECO:0007669"/>
    <property type="project" value="UniProtKB-KW"/>
</dbReference>
<dbReference type="EMBL" id="CP066775">
    <property type="protein sequence ID" value="QQL51532.1"/>
    <property type="molecule type" value="Genomic_DNA"/>
</dbReference>
<dbReference type="SUPFAM" id="SSF53335">
    <property type="entry name" value="S-adenosyl-L-methionine-dependent methyltransferases"/>
    <property type="match status" value="1"/>
</dbReference>
<dbReference type="InterPro" id="IPR029063">
    <property type="entry name" value="SAM-dependent_MTases_sf"/>
</dbReference>
<dbReference type="CDD" id="cd02440">
    <property type="entry name" value="AdoMet_MTases"/>
    <property type="match status" value="1"/>
</dbReference>
<feature type="domain" description="Methyltransferase" evidence="1">
    <location>
        <begin position="87"/>
        <end position="219"/>
    </location>
</feature>